<dbReference type="PROSITE" id="PS00639">
    <property type="entry name" value="THIOL_PROTEASE_HIS"/>
    <property type="match status" value="1"/>
</dbReference>
<sequence>MITQRTVPQARKSRYGWTPDLPDNRDKMYGAIRPLPPQLPTLVDLRPYCSPVENQGELGSCTANALAGALEFLEVKDKVPYLEMSRLFIYYNERAVEGTVNSDSGAMIRDGIKTLAKIGVCAEPNWPYNIASYTKKPPKGCYTEAAKHQILSYARLNTVDEMRACLASGFPFVFGFSVYESFESAQVAKTGTANLPEHGEKQLGGHAVMAVGYDDASKRFIIRNSWGTGWGMKGYFTLPYAYLSDRNLSDDFWTIRRGELM</sequence>
<dbReference type="InterPro" id="IPR000668">
    <property type="entry name" value="Peptidase_C1A_C"/>
</dbReference>
<dbReference type="InterPro" id="IPR013128">
    <property type="entry name" value="Peptidase_C1A"/>
</dbReference>
<name>A0A8J7JMN4_9BACT</name>
<dbReference type="AlphaFoldDB" id="A0A8J7JMN4"/>
<dbReference type="InterPro" id="IPR038765">
    <property type="entry name" value="Papain-like_cys_pep_sf"/>
</dbReference>
<comment type="caution">
    <text evidence="4">The sequence shown here is derived from an EMBL/GenBank/DDBJ whole genome shotgun (WGS) entry which is preliminary data.</text>
</comment>
<dbReference type="Proteomes" id="UP000636888">
    <property type="component" value="Unassembled WGS sequence"/>
</dbReference>
<gene>
    <name evidence="4" type="ORF">JFN93_15650</name>
</gene>
<reference evidence="4" key="1">
    <citation type="submission" date="2020-12" db="EMBL/GenBank/DDBJ databases">
        <title>Geomonas sp. Red875, isolated from river sediment.</title>
        <authorList>
            <person name="Xu Z."/>
            <person name="Zhang Z."/>
            <person name="Masuda Y."/>
            <person name="Itoh H."/>
            <person name="Senoo K."/>
        </authorList>
    </citation>
    <scope>NUCLEOTIDE SEQUENCE</scope>
    <source>
        <strain evidence="4">Red875</strain>
    </source>
</reference>
<dbReference type="GO" id="GO:0008234">
    <property type="term" value="F:cysteine-type peptidase activity"/>
    <property type="evidence" value="ECO:0007669"/>
    <property type="project" value="InterPro"/>
</dbReference>
<dbReference type="EMBL" id="JAEMHM010000012">
    <property type="protein sequence ID" value="MBJ6726150.1"/>
    <property type="molecule type" value="Genomic_DNA"/>
</dbReference>
<dbReference type="PANTHER" id="PTHR12411">
    <property type="entry name" value="CYSTEINE PROTEASE FAMILY C1-RELATED"/>
    <property type="match status" value="1"/>
</dbReference>
<dbReference type="Gene3D" id="3.90.70.10">
    <property type="entry name" value="Cysteine proteinases"/>
    <property type="match status" value="1"/>
</dbReference>
<accession>A0A8J7JMN4</accession>
<feature type="region of interest" description="Disordered" evidence="2">
    <location>
        <begin position="1"/>
        <end position="22"/>
    </location>
</feature>
<dbReference type="SMART" id="SM00645">
    <property type="entry name" value="Pept_C1"/>
    <property type="match status" value="1"/>
</dbReference>
<organism evidence="4 5">
    <name type="scientific">Geomesophilobacter sediminis</name>
    <dbReference type="NCBI Taxonomy" id="2798584"/>
    <lineage>
        <taxon>Bacteria</taxon>
        <taxon>Pseudomonadati</taxon>
        <taxon>Thermodesulfobacteriota</taxon>
        <taxon>Desulfuromonadia</taxon>
        <taxon>Geobacterales</taxon>
        <taxon>Geobacteraceae</taxon>
        <taxon>Geomesophilobacter</taxon>
    </lineage>
</organism>
<dbReference type="SUPFAM" id="SSF54001">
    <property type="entry name" value="Cysteine proteinases"/>
    <property type="match status" value="1"/>
</dbReference>
<dbReference type="GO" id="GO:0006508">
    <property type="term" value="P:proteolysis"/>
    <property type="evidence" value="ECO:0007669"/>
    <property type="project" value="InterPro"/>
</dbReference>
<evidence type="ECO:0000313" key="4">
    <source>
        <dbReference type="EMBL" id="MBJ6726150.1"/>
    </source>
</evidence>
<comment type="similarity">
    <text evidence="1">Belongs to the peptidase C1 family.</text>
</comment>
<evidence type="ECO:0000259" key="3">
    <source>
        <dbReference type="SMART" id="SM00645"/>
    </source>
</evidence>
<dbReference type="InterPro" id="IPR025660">
    <property type="entry name" value="Pept_his_AS"/>
</dbReference>
<feature type="domain" description="Peptidase C1A papain C-terminal" evidence="3">
    <location>
        <begin position="39"/>
        <end position="245"/>
    </location>
</feature>
<dbReference type="Pfam" id="PF00112">
    <property type="entry name" value="Peptidase_C1"/>
    <property type="match status" value="1"/>
</dbReference>
<evidence type="ECO:0000256" key="2">
    <source>
        <dbReference type="SAM" id="MobiDB-lite"/>
    </source>
</evidence>
<dbReference type="RefSeq" id="WP_199385037.1">
    <property type="nucleotide sequence ID" value="NZ_JAEMHM010000012.1"/>
</dbReference>
<proteinExistence type="inferred from homology"/>
<evidence type="ECO:0000313" key="5">
    <source>
        <dbReference type="Proteomes" id="UP000636888"/>
    </source>
</evidence>
<dbReference type="CDD" id="cd02619">
    <property type="entry name" value="Peptidase_C1"/>
    <property type="match status" value="1"/>
</dbReference>
<keyword evidence="5" id="KW-1185">Reference proteome</keyword>
<evidence type="ECO:0000256" key="1">
    <source>
        <dbReference type="ARBA" id="ARBA00008455"/>
    </source>
</evidence>
<protein>
    <submittedName>
        <fullName evidence="4">C1 family peptidase</fullName>
    </submittedName>
</protein>